<dbReference type="RefSeq" id="XP_003722068.1">
    <property type="nucleotide sequence ID" value="XM_003722020.1"/>
</dbReference>
<dbReference type="KEGG" id="lma:LMJF_27_2650"/>
<keyword evidence="2" id="KW-1185">Reference proteome</keyword>
<gene>
    <name evidence="1" type="ORF">LMJF_27_2650</name>
</gene>
<dbReference type="AlphaFoldDB" id="E9ACX6"/>
<protein>
    <submittedName>
        <fullName evidence="1">Dehydrogenase/oxidoreductase-like protein</fullName>
    </submittedName>
</protein>
<dbReference type="VEuPathDB" id="TriTrypDB:LMJSD75_020012600"/>
<sequence>MDALRDTAMQPACCASEDAVPLMCKSVALELIPSNIFVNVKRLGTGDTPMDEHLMLLTHQHPENLGEVLPIGRLQHPHVITEPVSFFDSDRTSCMLGADASIDGNSTVKSHVQAAHRNAKAAYRREGG</sequence>
<dbReference type="VEuPathDB" id="TriTrypDB:LMJFC_020013200"/>
<evidence type="ECO:0000313" key="1">
    <source>
        <dbReference type="EMBL" id="CBZ12330.1"/>
    </source>
</evidence>
<dbReference type="EMBL" id="FR796423">
    <property type="protein sequence ID" value="CBZ12330.1"/>
    <property type="molecule type" value="Genomic_DNA"/>
</dbReference>
<dbReference type="VEuPathDB" id="TriTrypDB:LMJLV39_270033400"/>
<dbReference type="VEuPathDB" id="TriTrypDB:LmjF.27.2650"/>
<reference evidence="1 2" key="1">
    <citation type="journal article" date="2005" name="Science">
        <title>The genome of the kinetoplastid parasite, Leishmania major.</title>
        <authorList>
            <person name="Ivens A.C."/>
            <person name="Peacock C.S."/>
            <person name="Worthey E.A."/>
            <person name="Murphy L."/>
            <person name="Aggarwal G."/>
            <person name="Berriman M."/>
            <person name="Sisk E."/>
            <person name="Rajandream M.A."/>
            <person name="Adlem E."/>
            <person name="Aert R."/>
            <person name="Anupama A."/>
            <person name="Apostolou Z."/>
            <person name="Attipoe P."/>
            <person name="Bason N."/>
            <person name="Bauser C."/>
            <person name="Beck A."/>
            <person name="Beverley S.M."/>
            <person name="Bianchettin G."/>
            <person name="Borzym K."/>
            <person name="Bothe G."/>
            <person name="Bruschi C.V."/>
            <person name="Collins M."/>
            <person name="Cadag E."/>
            <person name="Ciarloni L."/>
            <person name="Clayton C."/>
            <person name="Coulson R.M."/>
            <person name="Cronin A."/>
            <person name="Cruz A.K."/>
            <person name="Davies R.M."/>
            <person name="De Gaudenzi J."/>
            <person name="Dobson D.E."/>
            <person name="Duesterhoeft A."/>
            <person name="Fazelina G."/>
            <person name="Fosker N."/>
            <person name="Frasch A.C."/>
            <person name="Fraser A."/>
            <person name="Fuchs M."/>
            <person name="Gabel C."/>
            <person name="Goble A."/>
            <person name="Goffeau A."/>
            <person name="Harris D."/>
            <person name="Hertz-Fowler C."/>
            <person name="Hilbert H."/>
            <person name="Horn D."/>
            <person name="Huang Y."/>
            <person name="Klages S."/>
            <person name="Knights A."/>
            <person name="Kube M."/>
            <person name="Larke N."/>
            <person name="Litvin L."/>
            <person name="Lord A."/>
            <person name="Louie T."/>
            <person name="Marra M."/>
            <person name="Masuy D."/>
            <person name="Matthews K."/>
            <person name="Michaeli S."/>
            <person name="Mottram J.C."/>
            <person name="Muller-Auer S."/>
            <person name="Munden H."/>
            <person name="Nelson S."/>
            <person name="Norbertczak H."/>
            <person name="Oliver K."/>
            <person name="O'neil S."/>
            <person name="Pentony M."/>
            <person name="Pohl T.M."/>
            <person name="Price C."/>
            <person name="Purnelle B."/>
            <person name="Quail M.A."/>
            <person name="Rabbinowitsch E."/>
            <person name="Reinhardt R."/>
            <person name="Rieger M."/>
            <person name="Rinta J."/>
            <person name="Robben J."/>
            <person name="Robertson L."/>
            <person name="Ruiz J.C."/>
            <person name="Rutter S."/>
            <person name="Saunders D."/>
            <person name="Schafer M."/>
            <person name="Schein J."/>
            <person name="Schwartz D.C."/>
            <person name="Seeger K."/>
            <person name="Seyler A."/>
            <person name="Sharp S."/>
            <person name="Shin H."/>
            <person name="Sivam D."/>
            <person name="Squares R."/>
            <person name="Squares S."/>
            <person name="Tosato V."/>
            <person name="Vogt C."/>
            <person name="Volckaert G."/>
            <person name="Wambutt R."/>
            <person name="Warren T."/>
            <person name="Wedler H."/>
            <person name="Woodward J."/>
            <person name="Zhou S."/>
            <person name="Zimmermann W."/>
            <person name="Smith D.F."/>
            <person name="Blackwell J.M."/>
            <person name="Stuart K.D."/>
            <person name="Barrell B."/>
            <person name="Myler P.J."/>
        </authorList>
    </citation>
    <scope>NUCLEOTIDE SEQUENCE [LARGE SCALE GENOMIC DNA]</scope>
    <source>
        <strain evidence="2">MHOM/IL/81/Friedlin</strain>
    </source>
</reference>
<dbReference type="SUPFAM" id="SSF51735">
    <property type="entry name" value="NAD(P)-binding Rossmann-fold domains"/>
    <property type="match status" value="1"/>
</dbReference>
<organism evidence="1 2">
    <name type="scientific">Leishmania major</name>
    <dbReference type="NCBI Taxonomy" id="5664"/>
    <lineage>
        <taxon>Eukaryota</taxon>
        <taxon>Discoba</taxon>
        <taxon>Euglenozoa</taxon>
        <taxon>Kinetoplastea</taxon>
        <taxon>Metakinetoplastina</taxon>
        <taxon>Trypanosomatida</taxon>
        <taxon>Trypanosomatidae</taxon>
        <taxon>Leishmaniinae</taxon>
        <taxon>Leishmania</taxon>
    </lineage>
</organism>
<dbReference type="GeneID" id="12982851"/>
<name>E9ACX6_LEIMA</name>
<evidence type="ECO:0000313" key="2">
    <source>
        <dbReference type="Proteomes" id="UP000000542"/>
    </source>
</evidence>
<dbReference type="Gene3D" id="3.40.50.720">
    <property type="entry name" value="NAD(P)-binding Rossmann-like Domain"/>
    <property type="match status" value="1"/>
</dbReference>
<dbReference type="InParanoid" id="E9ACX6"/>
<proteinExistence type="predicted"/>
<reference evidence="1 2" key="2">
    <citation type="journal article" date="2011" name="Genome Res.">
        <title>Chromosome and gene copy number variation allow major structural change between species and strains of Leishmania.</title>
        <authorList>
            <person name="Rogers M.B."/>
            <person name="Hilley J.D."/>
            <person name="Dickens N.J."/>
            <person name="Wilkes J."/>
            <person name="Bates P.A."/>
            <person name="Depledge D.P."/>
            <person name="Harris D."/>
            <person name="Her Y."/>
            <person name="Herzyk P."/>
            <person name="Imamura H."/>
            <person name="Otto T.D."/>
            <person name="Sanders M."/>
            <person name="Seeger K."/>
            <person name="Dujardin J.C."/>
            <person name="Berriman M."/>
            <person name="Smith D.F."/>
            <person name="Hertz-Fowler C."/>
            <person name="Mottram J.C."/>
        </authorList>
    </citation>
    <scope>NUCLEOTIDE SEQUENCE [LARGE SCALE GENOMIC DNA]</scope>
    <source>
        <strain evidence="2">MHOM/IL/81/Friedlin</strain>
    </source>
</reference>
<accession>E9ACX6</accession>
<dbReference type="Proteomes" id="UP000000542">
    <property type="component" value="Chromosome 27"/>
</dbReference>
<dbReference type="InterPro" id="IPR036291">
    <property type="entry name" value="NAD(P)-bd_dom_sf"/>
</dbReference>
<dbReference type="HOGENOM" id="CLU_1963816_0_0_1"/>